<organism evidence="2 3">
    <name type="scientific">Chryseobacterium ginsengisoli</name>
    <dbReference type="NCBI Taxonomy" id="363853"/>
    <lineage>
        <taxon>Bacteria</taxon>
        <taxon>Pseudomonadati</taxon>
        <taxon>Bacteroidota</taxon>
        <taxon>Flavobacteriia</taxon>
        <taxon>Flavobacteriales</taxon>
        <taxon>Weeksellaceae</taxon>
        <taxon>Chryseobacterium group</taxon>
        <taxon>Chryseobacterium</taxon>
    </lineage>
</organism>
<comment type="caution">
    <text evidence="2">The sequence shown here is derived from an EMBL/GenBank/DDBJ whole genome shotgun (WGS) entry which is preliminary data.</text>
</comment>
<dbReference type="Proteomes" id="UP001500353">
    <property type="component" value="Unassembled WGS sequence"/>
</dbReference>
<keyword evidence="3" id="KW-1185">Reference proteome</keyword>
<feature type="chain" id="PRO_5046574722" description="GLPGLI family protein" evidence="1">
    <location>
        <begin position="24"/>
        <end position="257"/>
    </location>
</feature>
<dbReference type="RefSeq" id="WP_345204321.1">
    <property type="nucleotide sequence ID" value="NZ_BAABHX010000003.1"/>
</dbReference>
<sequence>MKNFTILLPLFLFQLLFSQQVLKTDFAASYNVEYPIFKKKNSEQFLLFINTKENTSYYRSANQYVLDSLSKRGKISNDDVMSSIPYDTALGEEVVRKNNIFTVYEKVKDAKLKYTEPINLKWTIYKDTKVYAGYKTRKAITTAYGRKWIAWYTEDLPLNFGPYKFCGLPGIIVNMYDEKGEYYLTLTQFKKKVKQIDLPKDKSYKNFTKQKAKQAKYNALSNINGIVFEDPNEKRRMEQVNQKRIKESPQLDIEGNN</sequence>
<dbReference type="InterPro" id="IPR005901">
    <property type="entry name" value="GLPGLI"/>
</dbReference>
<accession>A0ABP9MFN7</accession>
<reference evidence="3" key="1">
    <citation type="journal article" date="2019" name="Int. J. Syst. Evol. Microbiol.">
        <title>The Global Catalogue of Microorganisms (GCM) 10K type strain sequencing project: providing services to taxonomists for standard genome sequencing and annotation.</title>
        <authorList>
            <consortium name="The Broad Institute Genomics Platform"/>
            <consortium name="The Broad Institute Genome Sequencing Center for Infectious Disease"/>
            <person name="Wu L."/>
            <person name="Ma J."/>
        </authorList>
    </citation>
    <scope>NUCLEOTIDE SEQUENCE [LARGE SCALE GENOMIC DNA]</scope>
    <source>
        <strain evidence="3">JCM 18019</strain>
    </source>
</reference>
<gene>
    <name evidence="2" type="ORF">GCM10023210_24780</name>
</gene>
<dbReference type="Pfam" id="PF09697">
    <property type="entry name" value="Porph_ging"/>
    <property type="match status" value="1"/>
</dbReference>
<evidence type="ECO:0008006" key="4">
    <source>
        <dbReference type="Google" id="ProtNLM"/>
    </source>
</evidence>
<evidence type="ECO:0000256" key="1">
    <source>
        <dbReference type="SAM" id="SignalP"/>
    </source>
</evidence>
<evidence type="ECO:0000313" key="2">
    <source>
        <dbReference type="EMBL" id="GAA5093788.1"/>
    </source>
</evidence>
<protein>
    <recommendedName>
        <fullName evidence="4">GLPGLI family protein</fullName>
    </recommendedName>
</protein>
<name>A0ABP9MFN7_9FLAO</name>
<proteinExistence type="predicted"/>
<feature type="signal peptide" evidence="1">
    <location>
        <begin position="1"/>
        <end position="23"/>
    </location>
</feature>
<keyword evidence="1" id="KW-0732">Signal</keyword>
<evidence type="ECO:0000313" key="3">
    <source>
        <dbReference type="Proteomes" id="UP001500353"/>
    </source>
</evidence>
<dbReference type="EMBL" id="BAABHX010000003">
    <property type="protein sequence ID" value="GAA5093788.1"/>
    <property type="molecule type" value="Genomic_DNA"/>
</dbReference>
<dbReference type="NCBIfam" id="TIGR01200">
    <property type="entry name" value="GLPGLI"/>
    <property type="match status" value="1"/>
</dbReference>